<feature type="transmembrane region" description="Helical" evidence="1">
    <location>
        <begin position="44"/>
        <end position="67"/>
    </location>
</feature>
<dbReference type="Proteomes" id="UP000554482">
    <property type="component" value="Unassembled WGS sequence"/>
</dbReference>
<feature type="transmembrane region" description="Helical" evidence="1">
    <location>
        <begin position="79"/>
        <end position="99"/>
    </location>
</feature>
<evidence type="ECO:0000313" key="3">
    <source>
        <dbReference type="Proteomes" id="UP000554482"/>
    </source>
</evidence>
<reference evidence="2 3" key="1">
    <citation type="submission" date="2020-06" db="EMBL/GenBank/DDBJ databases">
        <title>Transcriptomic and genomic resources for Thalictrum thalictroides and T. hernandezii: Facilitating candidate gene discovery in an emerging model plant lineage.</title>
        <authorList>
            <person name="Arias T."/>
            <person name="Riano-Pachon D.M."/>
            <person name="Di Stilio V.S."/>
        </authorList>
    </citation>
    <scope>NUCLEOTIDE SEQUENCE [LARGE SCALE GENOMIC DNA]</scope>
    <source>
        <strain evidence="3">cv. WT478/WT964</strain>
        <tissue evidence="2">Leaves</tissue>
    </source>
</reference>
<dbReference type="InterPro" id="IPR008390">
    <property type="entry name" value="AWPM-19"/>
</dbReference>
<keyword evidence="3" id="KW-1185">Reference proteome</keyword>
<evidence type="ECO:0000313" key="2">
    <source>
        <dbReference type="EMBL" id="KAF5193403.1"/>
    </source>
</evidence>
<protein>
    <submittedName>
        <fullName evidence="2">Awpm-19-like family protein</fullName>
    </submittedName>
</protein>
<accession>A0A7J6W922</accession>
<evidence type="ECO:0000256" key="1">
    <source>
        <dbReference type="SAM" id="Phobius"/>
    </source>
</evidence>
<comment type="caution">
    <text evidence="2">The sequence shown here is derived from an EMBL/GenBank/DDBJ whole genome shotgun (WGS) entry which is preliminary data.</text>
</comment>
<proteinExistence type="predicted"/>
<dbReference type="PANTHER" id="PTHR33294">
    <property type="entry name" value="AWPM-19-LIKE FAMILY PROTEIN"/>
    <property type="match status" value="1"/>
</dbReference>
<dbReference type="PANTHER" id="PTHR33294:SF6">
    <property type="entry name" value="AWPM-19-LIKE FAMILY PROTEIN"/>
    <property type="match status" value="1"/>
</dbReference>
<dbReference type="OrthoDB" id="631515at2759"/>
<name>A0A7J6W922_THATH</name>
<dbReference type="AlphaFoldDB" id="A0A7J6W922"/>
<gene>
    <name evidence="2" type="ORF">FRX31_017010</name>
</gene>
<dbReference type="EMBL" id="JABWDY010020086">
    <property type="protein sequence ID" value="KAF5193403.1"/>
    <property type="molecule type" value="Genomic_DNA"/>
</dbReference>
<sequence length="160" mass="17203">MYLIVAAIGGWAINRAIDHGFIIGPDLEFPAYFSPIYFPMGNVATGFFVVFAMIASVVGLASSLAGINHVRLWHADSMPSAASMAIIAWTHTLLAMGLACKEIEQQIRNARLGFVITDYEGLDRITTPPHANHSYSVELGINAGIDMVFGSTCVAGHDSF</sequence>
<keyword evidence="1" id="KW-0812">Transmembrane</keyword>
<organism evidence="2 3">
    <name type="scientific">Thalictrum thalictroides</name>
    <name type="common">Rue-anemone</name>
    <name type="synonym">Anemone thalictroides</name>
    <dbReference type="NCBI Taxonomy" id="46969"/>
    <lineage>
        <taxon>Eukaryota</taxon>
        <taxon>Viridiplantae</taxon>
        <taxon>Streptophyta</taxon>
        <taxon>Embryophyta</taxon>
        <taxon>Tracheophyta</taxon>
        <taxon>Spermatophyta</taxon>
        <taxon>Magnoliopsida</taxon>
        <taxon>Ranunculales</taxon>
        <taxon>Ranunculaceae</taxon>
        <taxon>Thalictroideae</taxon>
        <taxon>Thalictrum</taxon>
    </lineage>
</organism>
<keyword evidence="1" id="KW-0472">Membrane</keyword>
<dbReference type="Pfam" id="PF05512">
    <property type="entry name" value="AWPM-19"/>
    <property type="match status" value="1"/>
</dbReference>
<keyword evidence="1" id="KW-1133">Transmembrane helix</keyword>